<evidence type="ECO:0000313" key="1">
    <source>
        <dbReference type="EMBL" id="OIJ26014.1"/>
    </source>
</evidence>
<dbReference type="OrthoDB" id="4333526at2"/>
<proteinExistence type="predicted"/>
<dbReference type="RefSeq" id="WP_071327090.1">
    <property type="nucleotide sequence ID" value="NZ_JZDQ02000019.1"/>
</dbReference>
<protein>
    <recommendedName>
        <fullName evidence="3">Peptidase C39-like domain-containing protein</fullName>
    </recommendedName>
</protein>
<comment type="caution">
    <text evidence="1">The sequence shown here is derived from an EMBL/GenBank/DDBJ whole genome shotgun (WGS) entry which is preliminary data.</text>
</comment>
<organism evidence="1 2">
    <name type="scientific">Nocardioides luteus</name>
    <dbReference type="NCBI Taxonomy" id="1844"/>
    <lineage>
        <taxon>Bacteria</taxon>
        <taxon>Bacillati</taxon>
        <taxon>Actinomycetota</taxon>
        <taxon>Actinomycetes</taxon>
        <taxon>Propionibacteriales</taxon>
        <taxon>Nocardioidaceae</taxon>
        <taxon>Nocardioides</taxon>
    </lineage>
</organism>
<accession>A0A1J4N384</accession>
<reference evidence="1" key="1">
    <citation type="submission" date="2016-10" db="EMBL/GenBank/DDBJ databases">
        <title>Draft Genome Sequence of Nocardioides luteus Strain BAFB, an Alkane-Degrading Bacterium Isolated from JP-7 Polluted Soil.</title>
        <authorList>
            <person name="Brown L."/>
            <person name="Ruiz O.N."/>
            <person name="Gunasekera T."/>
        </authorList>
    </citation>
    <scope>NUCLEOTIDE SEQUENCE [LARGE SCALE GENOMIC DNA]</scope>
    <source>
        <strain evidence="1">BAFB</strain>
    </source>
</reference>
<dbReference type="Proteomes" id="UP000033772">
    <property type="component" value="Unassembled WGS sequence"/>
</dbReference>
<dbReference type="EMBL" id="JZDQ02000019">
    <property type="protein sequence ID" value="OIJ26014.1"/>
    <property type="molecule type" value="Genomic_DNA"/>
</dbReference>
<name>A0A1J4N384_9ACTN</name>
<evidence type="ECO:0000313" key="2">
    <source>
        <dbReference type="Proteomes" id="UP000033772"/>
    </source>
</evidence>
<dbReference type="Gene3D" id="3.90.70.10">
    <property type="entry name" value="Cysteine proteinases"/>
    <property type="match status" value="1"/>
</dbReference>
<gene>
    <name evidence="1" type="ORF">UG56_014540</name>
</gene>
<dbReference type="AlphaFoldDB" id="A0A1J4N384"/>
<keyword evidence="2" id="KW-1185">Reference proteome</keyword>
<dbReference type="STRING" id="1844.UG56_014540"/>
<sequence length="298" mass="32318">MQTIRKIWGPFNGRVSLNFNWDAIDQDSVVIVTVSECTPDGVRFIGAANISADNVAPHGPPYDNNHGVTFVVNVDWPEPLHIATDITVLDAKPVEVQFYEPDVSHNLGMRTQYQQSNLWCWIATAVSVDRFYDPASTWTQCQVMTQIGQEINGYPTDTSACPTDAALRANPVLAARLADPYDIAARYVMDDPALGVDRRYLKSGGVTDALKKTNNLASWQGPGVTLDQLAHEVNAGRPVIAGITWNSGGSHYVTIAGVQGEGLLILDPVNGQSLTEFGEFPGTYFGGATLDGYAFTQP</sequence>
<evidence type="ECO:0008006" key="3">
    <source>
        <dbReference type="Google" id="ProtNLM"/>
    </source>
</evidence>